<reference evidence="2 3" key="1">
    <citation type="journal article" date="2024" name="Plant Biotechnol. J.">
        <title>Dendrobium thyrsiflorum genome and its molecular insights into genes involved in important horticultural traits.</title>
        <authorList>
            <person name="Chen B."/>
            <person name="Wang J.Y."/>
            <person name="Zheng P.J."/>
            <person name="Li K.L."/>
            <person name="Liang Y.M."/>
            <person name="Chen X.F."/>
            <person name="Zhang C."/>
            <person name="Zhao X."/>
            <person name="He X."/>
            <person name="Zhang G.Q."/>
            <person name="Liu Z.J."/>
            <person name="Xu Q."/>
        </authorList>
    </citation>
    <scope>NUCLEOTIDE SEQUENCE [LARGE SCALE GENOMIC DNA]</scope>
    <source>
        <strain evidence="2">GZMU011</strain>
    </source>
</reference>
<evidence type="ECO:0000313" key="3">
    <source>
        <dbReference type="Proteomes" id="UP001552299"/>
    </source>
</evidence>
<comment type="caution">
    <text evidence="2">The sequence shown here is derived from an EMBL/GenBank/DDBJ whole genome shotgun (WGS) entry which is preliminary data.</text>
</comment>
<accession>A0ABD0V182</accession>
<proteinExistence type="predicted"/>
<feature type="region of interest" description="Disordered" evidence="1">
    <location>
        <begin position="1"/>
        <end position="38"/>
    </location>
</feature>
<dbReference type="AlphaFoldDB" id="A0ABD0V182"/>
<feature type="region of interest" description="Disordered" evidence="1">
    <location>
        <begin position="260"/>
        <end position="285"/>
    </location>
</feature>
<dbReference type="Proteomes" id="UP001552299">
    <property type="component" value="Unassembled WGS sequence"/>
</dbReference>
<dbReference type="EMBL" id="JANQDX010000009">
    <property type="protein sequence ID" value="KAL0918805.1"/>
    <property type="molecule type" value="Genomic_DNA"/>
</dbReference>
<sequence length="285" mass="32002">MGNLGNDRESEQDFDDIRADGGGSDDEPDQDPMVPSSRDIVIPGLLSHRRLPFLIQREFTENFGNLPVSPPLGFDAIGEHTGAGHNHNLVIPFDCESPGSEGPEKGIRAFMKRSLNSGRMNEHTTVRSNLLYDLNSSSRLFNFLQCRLSYNKMEAIFEFTRLPFMPFHLTVGFQFSTGDERSWRCSRLWGRIGLVRDLKSRCTCLKEAQSFKYPFLAVGTAPISHPTALEKSAYRRSASPSRTPKKRLLDHLLGHKHRDALSPTTSRRRVCRGKGDGVGAQIEAR</sequence>
<protein>
    <submittedName>
        <fullName evidence="2">Uncharacterized protein</fullName>
    </submittedName>
</protein>
<organism evidence="2 3">
    <name type="scientific">Dendrobium thyrsiflorum</name>
    <name type="common">Pinecone-like raceme dendrobium</name>
    <name type="synonym">Orchid</name>
    <dbReference type="NCBI Taxonomy" id="117978"/>
    <lineage>
        <taxon>Eukaryota</taxon>
        <taxon>Viridiplantae</taxon>
        <taxon>Streptophyta</taxon>
        <taxon>Embryophyta</taxon>
        <taxon>Tracheophyta</taxon>
        <taxon>Spermatophyta</taxon>
        <taxon>Magnoliopsida</taxon>
        <taxon>Liliopsida</taxon>
        <taxon>Asparagales</taxon>
        <taxon>Orchidaceae</taxon>
        <taxon>Epidendroideae</taxon>
        <taxon>Malaxideae</taxon>
        <taxon>Dendrobiinae</taxon>
        <taxon>Dendrobium</taxon>
    </lineage>
</organism>
<feature type="compositionally biased region" description="Basic and acidic residues" evidence="1">
    <location>
        <begin position="1"/>
        <end position="19"/>
    </location>
</feature>
<gene>
    <name evidence="2" type="ORF">M5K25_010841</name>
</gene>
<evidence type="ECO:0000256" key="1">
    <source>
        <dbReference type="SAM" id="MobiDB-lite"/>
    </source>
</evidence>
<keyword evidence="3" id="KW-1185">Reference proteome</keyword>
<name>A0ABD0V182_DENTH</name>
<evidence type="ECO:0000313" key="2">
    <source>
        <dbReference type="EMBL" id="KAL0918805.1"/>
    </source>
</evidence>